<dbReference type="Pfam" id="PF00753">
    <property type="entry name" value="Lactamase_B"/>
    <property type="match status" value="1"/>
</dbReference>
<accession>A0A545UDV3</accession>
<dbReference type="GO" id="GO:0017001">
    <property type="term" value="P:antibiotic catabolic process"/>
    <property type="evidence" value="ECO:0007669"/>
    <property type="project" value="UniProtKB-ARBA"/>
</dbReference>
<dbReference type="RefSeq" id="WP_142893825.1">
    <property type="nucleotide sequence ID" value="NZ_ML660164.1"/>
</dbReference>
<protein>
    <submittedName>
        <fullName evidence="3">MBL fold metallo-hydrolase</fullName>
    </submittedName>
</protein>
<dbReference type="AlphaFoldDB" id="A0A545UDV3"/>
<keyword evidence="4" id="KW-1185">Reference proteome</keyword>
<dbReference type="SUPFAM" id="SSF56281">
    <property type="entry name" value="Metallo-hydrolase/oxidoreductase"/>
    <property type="match status" value="1"/>
</dbReference>
<dbReference type="PANTHER" id="PTHR42951:SF4">
    <property type="entry name" value="ACYL-COENZYME A THIOESTERASE MBLAC2"/>
    <property type="match status" value="1"/>
</dbReference>
<dbReference type="SMART" id="SM00849">
    <property type="entry name" value="Lactamase_B"/>
    <property type="match status" value="1"/>
</dbReference>
<dbReference type="Gene3D" id="3.60.15.10">
    <property type="entry name" value="Ribonuclease Z/Hydroxyacylglutathione hydrolase-like"/>
    <property type="match status" value="1"/>
</dbReference>
<dbReference type="InterPro" id="IPR001279">
    <property type="entry name" value="Metallo-B-lactamas"/>
</dbReference>
<evidence type="ECO:0000313" key="4">
    <source>
        <dbReference type="Proteomes" id="UP000315439"/>
    </source>
</evidence>
<dbReference type="InterPro" id="IPR050855">
    <property type="entry name" value="NDM-1-like"/>
</dbReference>
<proteinExistence type="inferred from homology"/>
<name>A0A545UDV3_9GAMM</name>
<comment type="similarity">
    <text evidence="1">Belongs to the metallo-beta-lactamase superfamily. Class-B beta-lactamase family.</text>
</comment>
<dbReference type="EMBL" id="VIKS01000007">
    <property type="protein sequence ID" value="TQV87647.1"/>
    <property type="molecule type" value="Genomic_DNA"/>
</dbReference>
<evidence type="ECO:0000256" key="1">
    <source>
        <dbReference type="ARBA" id="ARBA00005250"/>
    </source>
</evidence>
<feature type="domain" description="Metallo-beta-lactamase" evidence="2">
    <location>
        <begin position="86"/>
        <end position="276"/>
    </location>
</feature>
<dbReference type="GO" id="GO:0016787">
    <property type="term" value="F:hydrolase activity"/>
    <property type="evidence" value="ECO:0007669"/>
    <property type="project" value="UniProtKB-KW"/>
</dbReference>
<sequence length="336" mass="37991">MQKFDLLATFRFQPIIKLVLFCTTMLTTTVQSETPNPAQSMAEFCKDLPRPEYAKLNRLKHDDDWFELYLVAPGVTAIYEPHQWQEVISYLIEGEKKALLFDTGNGLGNIAAVVKKITDKPISVLNSHTHYDHVGGNYAFDNVFGMDTDFARQRQSGHANRDIAIEASQEALCRPLPEGVTKNNHVGRPFKITQFIKDGFIFDLGNRKLEVIHIPGHTPDAVALIDRDAGLMWTGDSYYSGPIWLFAPETDLEAYAESLARLIKEVPNLKALLPAHNTPWVSPEVLRRVKRGFHTMLTGGAKLISKGEGMVEYKIPGEKQFSFLMRDEKLPYKKLK</sequence>
<dbReference type="InterPro" id="IPR036866">
    <property type="entry name" value="RibonucZ/Hydroxyglut_hydro"/>
</dbReference>
<evidence type="ECO:0000259" key="2">
    <source>
        <dbReference type="SMART" id="SM00849"/>
    </source>
</evidence>
<comment type="caution">
    <text evidence="3">The sequence shown here is derived from an EMBL/GenBank/DDBJ whole genome shotgun (WGS) entry which is preliminary data.</text>
</comment>
<gene>
    <name evidence="3" type="ORF">FLL46_12325</name>
</gene>
<reference evidence="3 4" key="1">
    <citation type="submission" date="2019-07" db="EMBL/GenBank/DDBJ databases">
        <title>Draft genome for Aliikangiella sp. M105.</title>
        <authorList>
            <person name="Wang G."/>
        </authorList>
    </citation>
    <scope>NUCLEOTIDE SEQUENCE [LARGE SCALE GENOMIC DNA]</scope>
    <source>
        <strain evidence="3 4">M105</strain>
    </source>
</reference>
<organism evidence="3 4">
    <name type="scientific">Aliikangiella coralliicola</name>
    <dbReference type="NCBI Taxonomy" id="2592383"/>
    <lineage>
        <taxon>Bacteria</taxon>
        <taxon>Pseudomonadati</taxon>
        <taxon>Pseudomonadota</taxon>
        <taxon>Gammaproteobacteria</taxon>
        <taxon>Oceanospirillales</taxon>
        <taxon>Pleioneaceae</taxon>
        <taxon>Aliikangiella</taxon>
    </lineage>
</organism>
<evidence type="ECO:0000313" key="3">
    <source>
        <dbReference type="EMBL" id="TQV87647.1"/>
    </source>
</evidence>
<keyword evidence="3" id="KW-0378">Hydrolase</keyword>
<dbReference type="Proteomes" id="UP000315439">
    <property type="component" value="Unassembled WGS sequence"/>
</dbReference>
<dbReference type="PANTHER" id="PTHR42951">
    <property type="entry name" value="METALLO-BETA-LACTAMASE DOMAIN-CONTAINING"/>
    <property type="match status" value="1"/>
</dbReference>
<dbReference type="OrthoDB" id="9802991at2"/>